<name>A0A090MIB6_9HYPO</name>
<sequence length="339" mass="36323">MASSIFLTGALVVAGFRAVIASPCRPSPQVTFSSETVVSLSTTLETLLASTSNLETSTTQEVYFSEIATSLLSTSFVAESFSSISSSVFETGTDSTGLSSTTKPFATETGTTTAVTSEEYTRITTATSETTTWYISETVTNAETEVTTLATTETTDEPTTALLSQTTTDETLASTTEFTLPPVPTFELVARSQSVGEVVMYASSNQVRVSTSPFSAPFTTSISYEENTEHIMVNNIPLCVWYSSHGRMAPLEPCKSVAPESQRPLTCEKPTAAGLKCHVPARACNGESCTELGYDWDKFYLLDMEDGVFVVVLGADDLTTERDARQGLEPIGMDIRAAK</sequence>
<evidence type="ECO:0000256" key="1">
    <source>
        <dbReference type="SAM" id="SignalP"/>
    </source>
</evidence>
<comment type="caution">
    <text evidence="2">The sequence shown here is derived from an EMBL/GenBank/DDBJ whole genome shotgun (WGS) entry which is preliminary data.</text>
</comment>
<protein>
    <submittedName>
        <fullName evidence="2">WGS project CBMI000000000 data, contig CS3069_c003880</fullName>
    </submittedName>
</protein>
<feature type="signal peptide" evidence="1">
    <location>
        <begin position="1"/>
        <end position="21"/>
    </location>
</feature>
<accession>A0A090MIB6</accession>
<keyword evidence="1" id="KW-0732">Signal</keyword>
<evidence type="ECO:0000313" key="2">
    <source>
        <dbReference type="EMBL" id="CEG05410.1"/>
    </source>
</evidence>
<reference evidence="2" key="1">
    <citation type="submission" date="2013-05" db="EMBL/GenBank/DDBJ databases">
        <title>Draft genome sequences of six wheat associated Fusarium spp. isolates.</title>
        <authorList>
            <person name="Moolhuijzen P.M."/>
            <person name="Manners J.M."/>
            <person name="Wilcox S."/>
            <person name="Bellgard M.I."/>
            <person name="Gardiner D.M."/>
        </authorList>
    </citation>
    <scope>NUCLEOTIDE SEQUENCE</scope>
    <source>
        <strain evidence="2">CS3069</strain>
    </source>
</reference>
<gene>
    <name evidence="2" type="ORF">BN850_0112500</name>
</gene>
<organism evidence="2">
    <name type="scientific">Fusarium clavum</name>
    <dbReference type="NCBI Taxonomy" id="2594811"/>
    <lineage>
        <taxon>Eukaryota</taxon>
        <taxon>Fungi</taxon>
        <taxon>Dikarya</taxon>
        <taxon>Ascomycota</taxon>
        <taxon>Pezizomycotina</taxon>
        <taxon>Sordariomycetes</taxon>
        <taxon>Hypocreomycetidae</taxon>
        <taxon>Hypocreales</taxon>
        <taxon>Nectriaceae</taxon>
        <taxon>Fusarium</taxon>
        <taxon>Fusarium incarnatum-equiseti species complex</taxon>
    </lineage>
</organism>
<proteinExistence type="predicted"/>
<dbReference type="EMBL" id="CBMI010003878">
    <property type="protein sequence ID" value="CEG05410.1"/>
    <property type="molecule type" value="Genomic_DNA"/>
</dbReference>
<dbReference type="AlphaFoldDB" id="A0A090MIB6"/>
<feature type="chain" id="PRO_5001860456" evidence="1">
    <location>
        <begin position="22"/>
        <end position="339"/>
    </location>
</feature>